<protein>
    <submittedName>
        <fullName evidence="9">OLC1v1000852C1</fullName>
    </submittedName>
</protein>
<dbReference type="PANTHER" id="PTHR10201:SF321">
    <property type="entry name" value="METALLOENDOPROTEINASE 4-MMP"/>
    <property type="match status" value="1"/>
</dbReference>
<feature type="binding site" evidence="6">
    <location>
        <position position="173"/>
    </location>
    <ligand>
        <name>Ca(2+)</name>
        <dbReference type="ChEBI" id="CHEBI:29108"/>
        <label>2</label>
    </ligand>
</feature>
<feature type="binding site" description="in inhibited form" evidence="6">
    <location>
        <position position="103"/>
    </location>
    <ligand>
        <name>Zn(2+)</name>
        <dbReference type="ChEBI" id="CHEBI:29105"/>
        <label>2</label>
        <note>catalytic</note>
    </ligand>
</feature>
<keyword evidence="7" id="KW-0732">Signal</keyword>
<reference evidence="9" key="1">
    <citation type="submission" date="2023-03" db="EMBL/GenBank/DDBJ databases">
        <authorList>
            <person name="Julca I."/>
        </authorList>
    </citation>
    <scope>NUCLEOTIDE SEQUENCE</scope>
</reference>
<evidence type="ECO:0000313" key="9">
    <source>
        <dbReference type="EMBL" id="CAI9102563.1"/>
    </source>
</evidence>
<accession>A0AAV1D4P4</accession>
<dbReference type="Gene3D" id="3.40.390.10">
    <property type="entry name" value="Collagenase (Catalytic Domain)"/>
    <property type="match status" value="1"/>
</dbReference>
<keyword evidence="6" id="KW-0106">Calcium</keyword>
<feature type="domain" description="Peptidase metallopeptidase" evidence="8">
    <location>
        <begin position="114"/>
        <end position="273"/>
    </location>
</feature>
<comment type="cofactor">
    <cofactor evidence="6">
        <name>Ca(2+)</name>
        <dbReference type="ChEBI" id="CHEBI:29108"/>
    </cofactor>
    <text evidence="6">Can bind about 5 Ca(2+) ions per subunit.</text>
</comment>
<evidence type="ECO:0000313" key="10">
    <source>
        <dbReference type="Proteomes" id="UP001161247"/>
    </source>
</evidence>
<dbReference type="GO" id="GO:0030574">
    <property type="term" value="P:collagen catabolic process"/>
    <property type="evidence" value="ECO:0007669"/>
    <property type="project" value="TreeGrafter"/>
</dbReference>
<feature type="binding site" evidence="6">
    <location>
        <position position="232"/>
    </location>
    <ligand>
        <name>Zn(2+)</name>
        <dbReference type="ChEBI" id="CHEBI:29105"/>
        <label>2</label>
        <note>catalytic</note>
    </ligand>
</feature>
<dbReference type="InterPro" id="IPR001818">
    <property type="entry name" value="Pept_M10_metallopeptidase"/>
</dbReference>
<dbReference type="GO" id="GO:0006508">
    <property type="term" value="P:proteolysis"/>
    <property type="evidence" value="ECO:0007669"/>
    <property type="project" value="UniProtKB-KW"/>
</dbReference>
<proteinExistence type="predicted"/>
<dbReference type="PRINTS" id="PR00138">
    <property type="entry name" value="MATRIXIN"/>
</dbReference>
<dbReference type="SUPFAM" id="SSF55486">
    <property type="entry name" value="Metalloproteases ('zincins'), catalytic domain"/>
    <property type="match status" value="1"/>
</dbReference>
<evidence type="ECO:0000256" key="7">
    <source>
        <dbReference type="SAM" id="SignalP"/>
    </source>
</evidence>
<dbReference type="GO" id="GO:0004222">
    <property type="term" value="F:metalloendopeptidase activity"/>
    <property type="evidence" value="ECO:0007669"/>
    <property type="project" value="InterPro"/>
</dbReference>
<feature type="signal peptide" evidence="7">
    <location>
        <begin position="1"/>
        <end position="23"/>
    </location>
</feature>
<dbReference type="SMART" id="SM00235">
    <property type="entry name" value="ZnMc"/>
    <property type="match status" value="1"/>
</dbReference>
<dbReference type="Proteomes" id="UP001161247">
    <property type="component" value="Chromosome 4"/>
</dbReference>
<dbReference type="GO" id="GO:0030198">
    <property type="term" value="P:extracellular matrix organization"/>
    <property type="evidence" value="ECO:0007669"/>
    <property type="project" value="TreeGrafter"/>
</dbReference>
<feature type="binding site" evidence="6">
    <location>
        <position position="205"/>
    </location>
    <ligand>
        <name>Ca(2+)</name>
        <dbReference type="ChEBI" id="CHEBI:29108"/>
        <label>1</label>
    </ligand>
</feature>
<dbReference type="InterPro" id="IPR006026">
    <property type="entry name" value="Peptidase_Metallo"/>
</dbReference>
<dbReference type="InterPro" id="IPR033739">
    <property type="entry name" value="M10A_MMP"/>
</dbReference>
<organism evidence="9 10">
    <name type="scientific">Oldenlandia corymbosa var. corymbosa</name>
    <dbReference type="NCBI Taxonomy" id="529605"/>
    <lineage>
        <taxon>Eukaryota</taxon>
        <taxon>Viridiplantae</taxon>
        <taxon>Streptophyta</taxon>
        <taxon>Embryophyta</taxon>
        <taxon>Tracheophyta</taxon>
        <taxon>Spermatophyta</taxon>
        <taxon>Magnoliopsida</taxon>
        <taxon>eudicotyledons</taxon>
        <taxon>Gunneridae</taxon>
        <taxon>Pentapetalae</taxon>
        <taxon>asterids</taxon>
        <taxon>lamiids</taxon>
        <taxon>Gentianales</taxon>
        <taxon>Rubiaceae</taxon>
        <taxon>Rubioideae</taxon>
        <taxon>Spermacoceae</taxon>
        <taxon>Hedyotis-Oldenlandia complex</taxon>
        <taxon>Oldenlandia</taxon>
    </lineage>
</organism>
<evidence type="ECO:0000259" key="8">
    <source>
        <dbReference type="SMART" id="SM00235"/>
    </source>
</evidence>
<evidence type="ECO:0000256" key="5">
    <source>
        <dbReference type="PIRSR" id="PIRSR621190-1"/>
    </source>
</evidence>
<keyword evidence="10" id="KW-1185">Reference proteome</keyword>
<evidence type="ECO:0000256" key="6">
    <source>
        <dbReference type="PIRSR" id="PIRSR621190-2"/>
    </source>
</evidence>
<feature type="binding site" evidence="6">
    <location>
        <position position="182"/>
    </location>
    <ligand>
        <name>Ca(2+)</name>
        <dbReference type="ChEBI" id="CHEBI:29108"/>
        <label>3</label>
    </ligand>
</feature>
<keyword evidence="1" id="KW-0645">Protease</keyword>
<keyword evidence="4 6" id="KW-0862">Zinc</keyword>
<dbReference type="EMBL" id="OX459121">
    <property type="protein sequence ID" value="CAI9102563.1"/>
    <property type="molecule type" value="Genomic_DNA"/>
</dbReference>
<evidence type="ECO:0000256" key="3">
    <source>
        <dbReference type="ARBA" id="ARBA00022801"/>
    </source>
</evidence>
<dbReference type="InterPro" id="IPR021190">
    <property type="entry name" value="Pept_M10A"/>
</dbReference>
<dbReference type="Pfam" id="PF00413">
    <property type="entry name" value="Peptidase_M10"/>
    <property type="match status" value="1"/>
</dbReference>
<evidence type="ECO:0000256" key="1">
    <source>
        <dbReference type="ARBA" id="ARBA00022670"/>
    </source>
</evidence>
<feature type="binding site" evidence="6">
    <location>
        <position position="183"/>
    </location>
    <ligand>
        <name>Ca(2+)</name>
        <dbReference type="ChEBI" id="CHEBI:29108"/>
        <label>3</label>
    </ligand>
</feature>
<sequence length="311" mass="35043">MSPFPGYAFFFIFLLAHIVPGRTLPDDARESFMRLEDSQTSGTWELRKEFLRSGSLSNDEPTKNHTVLYDEELEPADSPKQMSTGFTVTGNLNNDTMITVPNCRNPDRFSFFEGMARWKRPSPMKLTYAFSPANMTSQLSVADLSAAFALAFGRWSSVIPMKFIERNDTLHADIKIGFYSGDGPLGIAANSYPPEFGVLSLDQGEMWATDEYKLGLKGAIDLESVALHEIGHILGLCHSTNKKAIMYPTLSPNTKKFELSKDDVDGIQQLYESNPNFKHGPWESSSWITRRSFYWNTFWEAMAIAICLNLL</sequence>
<feature type="active site" evidence="5">
    <location>
        <position position="229"/>
    </location>
</feature>
<feature type="binding site" evidence="6">
    <location>
        <position position="205"/>
    </location>
    <ligand>
        <name>Ca(2+)</name>
        <dbReference type="ChEBI" id="CHEBI:29108"/>
        <label>3</label>
    </ligand>
</feature>
<dbReference type="InterPro" id="IPR024079">
    <property type="entry name" value="MetalloPept_cat_dom_sf"/>
</dbReference>
<evidence type="ECO:0000256" key="2">
    <source>
        <dbReference type="ARBA" id="ARBA00022723"/>
    </source>
</evidence>
<evidence type="ECO:0000256" key="4">
    <source>
        <dbReference type="ARBA" id="ARBA00022833"/>
    </source>
</evidence>
<dbReference type="PANTHER" id="PTHR10201">
    <property type="entry name" value="MATRIX METALLOPROTEINASE"/>
    <property type="match status" value="1"/>
</dbReference>
<gene>
    <name evidence="9" type="ORF">OLC1_LOCUS11895</name>
</gene>
<feature type="binding site" evidence="6">
    <location>
        <position position="228"/>
    </location>
    <ligand>
        <name>Zn(2+)</name>
        <dbReference type="ChEBI" id="CHEBI:29105"/>
        <label>2</label>
        <note>catalytic</note>
    </ligand>
</feature>
<dbReference type="CDD" id="cd04278">
    <property type="entry name" value="ZnMc_MMP"/>
    <property type="match status" value="1"/>
</dbReference>
<comment type="cofactor">
    <cofactor evidence="6">
        <name>Zn(2+)</name>
        <dbReference type="ChEBI" id="CHEBI:29105"/>
    </cofactor>
    <text evidence="6">Binds 2 Zn(2+) ions per subunit.</text>
</comment>
<dbReference type="AlphaFoldDB" id="A0AAV1D4P4"/>
<dbReference type="GO" id="GO:0008270">
    <property type="term" value="F:zinc ion binding"/>
    <property type="evidence" value="ECO:0007669"/>
    <property type="project" value="InterPro"/>
</dbReference>
<name>A0AAV1D4P4_OLDCO</name>
<feature type="binding site" evidence="6">
    <location>
        <position position="246"/>
    </location>
    <ligand>
        <name>Zn(2+)</name>
        <dbReference type="ChEBI" id="CHEBI:29105"/>
        <label>2</label>
        <note>catalytic</note>
    </ligand>
</feature>
<dbReference type="GO" id="GO:0031012">
    <property type="term" value="C:extracellular matrix"/>
    <property type="evidence" value="ECO:0007669"/>
    <property type="project" value="InterPro"/>
</dbReference>
<feature type="chain" id="PRO_5043818940" evidence="7">
    <location>
        <begin position="24"/>
        <end position="311"/>
    </location>
</feature>
<keyword evidence="2 6" id="KW-0479">Metal-binding</keyword>
<feature type="binding site" evidence="6">
    <location>
        <position position="202"/>
    </location>
    <ligand>
        <name>Ca(2+)</name>
        <dbReference type="ChEBI" id="CHEBI:29108"/>
        <label>3</label>
    </ligand>
</feature>
<keyword evidence="3" id="KW-0378">Hydrolase</keyword>
<feature type="binding site" evidence="6">
    <location>
        <position position="238"/>
    </location>
    <ligand>
        <name>Zn(2+)</name>
        <dbReference type="ChEBI" id="CHEBI:29105"/>
        <label>2</label>
        <note>catalytic</note>
    </ligand>
</feature>